<dbReference type="RefSeq" id="WP_258215866.1">
    <property type="nucleotide sequence ID" value="NZ_JANQBD010000019.1"/>
</dbReference>
<comment type="caution">
    <text evidence="8">The sequence shown here is derived from an EMBL/GenBank/DDBJ whole genome shotgun (WGS) entry which is preliminary data.</text>
</comment>
<sequence>MLRVLIADDEPLFRIAMREMIRWEHYDCEIVAEVSNGGEALRYMERHPVDIVIMDVQMPVLNGIAFLEQLKEREEKHKPMVIVLSAYSNYNYVRKAFLLGASDYIVKEDLEESVVTPVIAKAVAKRKEHMQETEQQLQESKIQQKRMKEQALLLILNHAAEDEGLPEEQIRMIREWRAESSQSRQILISIWIDRTFSEESKDLDSQKLRYISITIMQVLEANYPESVIVPFNKAEFAILVVYPVNESVQHTRHRIIETVNTISNHLRQYLNISVSMGVSLPCAGWMQWSEHYDAARQLAALRLYNGLGHAYFPEDSPFKSSQSTVTPLCSTGELLYKLEMGTADWKGEFDKWIQAVKSLGVVEAEIIFQQYKSLLRELSMLIHAKGFTWPDILEHADSPYEQLEQLEWMPRIHDWLLAVLHKIYNVLDSGRKAADSIPRLIDKAKKLIERHYAAPISLSLVSQQVGVSESYLSKVFVKDTGENFSEYVTRFRIEKAKQMLYSGMKIYEVGESVGYPNQTHFSRIFKKVTGKTPLEFKSGK</sequence>
<dbReference type="SUPFAM" id="SSF52172">
    <property type="entry name" value="CheY-like"/>
    <property type="match status" value="1"/>
</dbReference>
<evidence type="ECO:0000256" key="4">
    <source>
        <dbReference type="PROSITE-ProRule" id="PRU00169"/>
    </source>
</evidence>
<evidence type="ECO:0000256" key="1">
    <source>
        <dbReference type="ARBA" id="ARBA00023015"/>
    </source>
</evidence>
<dbReference type="PROSITE" id="PS50110">
    <property type="entry name" value="RESPONSE_REGULATORY"/>
    <property type="match status" value="1"/>
</dbReference>
<keyword evidence="9" id="KW-1185">Reference proteome</keyword>
<dbReference type="SMART" id="SM00342">
    <property type="entry name" value="HTH_ARAC"/>
    <property type="match status" value="1"/>
</dbReference>
<dbReference type="SUPFAM" id="SSF46689">
    <property type="entry name" value="Homeodomain-like"/>
    <property type="match status" value="2"/>
</dbReference>
<evidence type="ECO:0000313" key="8">
    <source>
        <dbReference type="EMBL" id="MCR8634304.1"/>
    </source>
</evidence>
<keyword evidence="4" id="KW-0597">Phosphoprotein</keyword>
<feature type="modified residue" description="4-aspartylphosphate" evidence="4">
    <location>
        <position position="55"/>
    </location>
</feature>
<evidence type="ECO:0000256" key="3">
    <source>
        <dbReference type="ARBA" id="ARBA00023163"/>
    </source>
</evidence>
<dbReference type="InterPro" id="IPR020449">
    <property type="entry name" value="Tscrpt_reg_AraC-type_HTH"/>
</dbReference>
<evidence type="ECO:0000256" key="2">
    <source>
        <dbReference type="ARBA" id="ARBA00023125"/>
    </source>
</evidence>
<dbReference type="Proteomes" id="UP001300012">
    <property type="component" value="Unassembled WGS sequence"/>
</dbReference>
<feature type="domain" description="HTH araC/xylS-type" evidence="6">
    <location>
        <begin position="442"/>
        <end position="539"/>
    </location>
</feature>
<evidence type="ECO:0000259" key="7">
    <source>
        <dbReference type="PROSITE" id="PS50110"/>
    </source>
</evidence>
<dbReference type="PANTHER" id="PTHR43280">
    <property type="entry name" value="ARAC-FAMILY TRANSCRIPTIONAL REGULATOR"/>
    <property type="match status" value="1"/>
</dbReference>
<feature type="coiled-coil region" evidence="5">
    <location>
        <begin position="123"/>
        <end position="150"/>
    </location>
</feature>
<dbReference type="SMART" id="SM00448">
    <property type="entry name" value="REC"/>
    <property type="match status" value="1"/>
</dbReference>
<keyword evidence="5" id="KW-0175">Coiled coil</keyword>
<name>A0ABT1YPM4_9BACL</name>
<dbReference type="Pfam" id="PF00072">
    <property type="entry name" value="Response_reg"/>
    <property type="match status" value="1"/>
</dbReference>
<dbReference type="InterPro" id="IPR011006">
    <property type="entry name" value="CheY-like_superfamily"/>
</dbReference>
<keyword evidence="1" id="KW-0805">Transcription regulation</keyword>
<evidence type="ECO:0000259" key="6">
    <source>
        <dbReference type="PROSITE" id="PS01124"/>
    </source>
</evidence>
<dbReference type="PRINTS" id="PR00032">
    <property type="entry name" value="HTHARAC"/>
</dbReference>
<dbReference type="InterPro" id="IPR018060">
    <property type="entry name" value="HTH_AraC"/>
</dbReference>
<dbReference type="PROSITE" id="PS01124">
    <property type="entry name" value="HTH_ARAC_FAMILY_2"/>
    <property type="match status" value="1"/>
</dbReference>
<dbReference type="PROSITE" id="PS00041">
    <property type="entry name" value="HTH_ARAC_FAMILY_1"/>
    <property type="match status" value="1"/>
</dbReference>
<dbReference type="InterPro" id="IPR018062">
    <property type="entry name" value="HTH_AraC-typ_CS"/>
</dbReference>
<accession>A0ABT1YPM4</accession>
<organism evidence="8 9">
    <name type="scientific">Paenibacillus radicis</name>
    <name type="common">ex Xue et al. 2023</name>
    <dbReference type="NCBI Taxonomy" id="2972489"/>
    <lineage>
        <taxon>Bacteria</taxon>
        <taxon>Bacillati</taxon>
        <taxon>Bacillota</taxon>
        <taxon>Bacilli</taxon>
        <taxon>Bacillales</taxon>
        <taxon>Paenibacillaceae</taxon>
        <taxon>Paenibacillus</taxon>
    </lineage>
</organism>
<feature type="domain" description="Response regulatory" evidence="7">
    <location>
        <begin position="3"/>
        <end position="122"/>
    </location>
</feature>
<protein>
    <submittedName>
        <fullName evidence="8">Response regulator</fullName>
    </submittedName>
</protein>
<dbReference type="InterPro" id="IPR001789">
    <property type="entry name" value="Sig_transdc_resp-reg_receiver"/>
</dbReference>
<evidence type="ECO:0000256" key="5">
    <source>
        <dbReference type="SAM" id="Coils"/>
    </source>
</evidence>
<dbReference type="Pfam" id="PF12833">
    <property type="entry name" value="HTH_18"/>
    <property type="match status" value="1"/>
</dbReference>
<reference evidence="8 9" key="1">
    <citation type="submission" date="2022-08" db="EMBL/GenBank/DDBJ databases">
        <title>Paenibacillus endoradicis sp. nov., Paenibacillus radicibacter sp. nov and Paenibacillus pararadicis sp. nov., three cold-adapted plant growth-promoting bacteria isolated from root of Larix gmelinii in Great Khingan.</title>
        <authorList>
            <person name="Xue H."/>
        </authorList>
    </citation>
    <scope>NUCLEOTIDE SEQUENCE [LARGE SCALE GENOMIC DNA]</scope>
    <source>
        <strain evidence="8 9">N5-1-1-5</strain>
    </source>
</reference>
<dbReference type="InterPro" id="IPR009057">
    <property type="entry name" value="Homeodomain-like_sf"/>
</dbReference>
<evidence type="ECO:0000313" key="9">
    <source>
        <dbReference type="Proteomes" id="UP001300012"/>
    </source>
</evidence>
<dbReference type="CDD" id="cd17536">
    <property type="entry name" value="REC_YesN-like"/>
    <property type="match status" value="1"/>
</dbReference>
<gene>
    <name evidence="8" type="ORF">NV381_24235</name>
</gene>
<dbReference type="PANTHER" id="PTHR43280:SF2">
    <property type="entry name" value="HTH-TYPE TRANSCRIPTIONAL REGULATOR EXSA"/>
    <property type="match status" value="1"/>
</dbReference>
<keyword evidence="3" id="KW-0804">Transcription</keyword>
<dbReference type="Gene3D" id="1.10.10.60">
    <property type="entry name" value="Homeodomain-like"/>
    <property type="match status" value="2"/>
</dbReference>
<dbReference type="EMBL" id="JANQBD010000019">
    <property type="protein sequence ID" value="MCR8634304.1"/>
    <property type="molecule type" value="Genomic_DNA"/>
</dbReference>
<keyword evidence="2" id="KW-0238">DNA-binding</keyword>
<dbReference type="Gene3D" id="3.40.50.2300">
    <property type="match status" value="1"/>
</dbReference>
<proteinExistence type="predicted"/>